<dbReference type="Pfam" id="PF14803">
    <property type="entry name" value="Zn_ribbon_Nudix"/>
    <property type="match status" value="1"/>
</dbReference>
<dbReference type="InterPro" id="IPR000086">
    <property type="entry name" value="NUDIX_hydrolase_dom"/>
</dbReference>
<proteinExistence type="inferred from homology"/>
<sequence>MTARHCSQCGSRMVLSMIDLRQREQCPACGFIAWRNPAPVAMAMIEHEQQLVLIRRRDPPLAGYWAPPAGYVETGESVPEAVIREAREECGLEIMLDSLTDVYSRADIEVLIVAYRTRSIGGHLIAGDDASEVGLFARGQLPAQPAPVDGTAMDCWLHEVILDVTAPWQRIDNQ</sequence>
<evidence type="ECO:0000256" key="2">
    <source>
        <dbReference type="ARBA" id="ARBA00022801"/>
    </source>
</evidence>
<dbReference type="InterPro" id="IPR029401">
    <property type="entry name" value="Nudix_N"/>
</dbReference>
<accession>A0A916NHE8</accession>
<dbReference type="SUPFAM" id="SSF55811">
    <property type="entry name" value="Nudix"/>
    <property type="match status" value="1"/>
</dbReference>
<keyword evidence="7" id="KW-1185">Reference proteome</keyword>
<evidence type="ECO:0000256" key="3">
    <source>
        <dbReference type="ARBA" id="ARBA00022842"/>
    </source>
</evidence>
<name>A0A916NHE8_9PROT</name>
<evidence type="ECO:0000259" key="5">
    <source>
        <dbReference type="PROSITE" id="PS51462"/>
    </source>
</evidence>
<dbReference type="Gene3D" id="3.90.79.10">
    <property type="entry name" value="Nucleoside Triphosphate Pyrophosphohydrolase"/>
    <property type="match status" value="1"/>
</dbReference>
<gene>
    <name evidence="6" type="ORF">GTOL_11138</name>
</gene>
<dbReference type="PANTHER" id="PTHR43222">
    <property type="entry name" value="NUDIX HYDROLASE 23"/>
    <property type="match status" value="1"/>
</dbReference>
<comment type="cofactor">
    <cofactor evidence="1">
        <name>Mg(2+)</name>
        <dbReference type="ChEBI" id="CHEBI:18420"/>
    </cofactor>
</comment>
<dbReference type="PROSITE" id="PS00893">
    <property type="entry name" value="NUDIX_BOX"/>
    <property type="match status" value="1"/>
</dbReference>
<dbReference type="PANTHER" id="PTHR43222:SF2">
    <property type="entry name" value="NUDIX HYDROLASE 23, CHLOROPLASTIC"/>
    <property type="match status" value="1"/>
</dbReference>
<dbReference type="InterPro" id="IPR015797">
    <property type="entry name" value="NUDIX_hydrolase-like_dom_sf"/>
</dbReference>
<dbReference type="EMBL" id="CAJQUM010000001">
    <property type="protein sequence ID" value="CAG4883256.1"/>
    <property type="molecule type" value="Genomic_DNA"/>
</dbReference>
<dbReference type="PROSITE" id="PS51462">
    <property type="entry name" value="NUDIX"/>
    <property type="match status" value="1"/>
</dbReference>
<keyword evidence="2 4" id="KW-0378">Hydrolase</keyword>
<evidence type="ECO:0000313" key="7">
    <source>
        <dbReference type="Proteomes" id="UP000742786"/>
    </source>
</evidence>
<comment type="caution">
    <text evidence="6">The sequence shown here is derived from an EMBL/GenBank/DDBJ whole genome shotgun (WGS) entry which is preliminary data.</text>
</comment>
<evidence type="ECO:0000313" key="6">
    <source>
        <dbReference type="EMBL" id="CAG4883256.1"/>
    </source>
</evidence>
<dbReference type="AlphaFoldDB" id="A0A916NHE8"/>
<evidence type="ECO:0000256" key="4">
    <source>
        <dbReference type="RuleBase" id="RU003476"/>
    </source>
</evidence>
<comment type="similarity">
    <text evidence="4">Belongs to the Nudix hydrolase family.</text>
</comment>
<feature type="domain" description="Nudix hydrolase" evidence="5">
    <location>
        <begin position="34"/>
        <end position="174"/>
    </location>
</feature>
<dbReference type="Pfam" id="PF00293">
    <property type="entry name" value="NUDIX"/>
    <property type="match status" value="1"/>
</dbReference>
<dbReference type="PRINTS" id="PR00502">
    <property type="entry name" value="NUDIXFAMILY"/>
</dbReference>
<reference evidence="6" key="1">
    <citation type="submission" date="2021-04" db="EMBL/GenBank/DDBJ databases">
        <authorList>
            <person name="Hornung B."/>
        </authorList>
    </citation>
    <scope>NUCLEOTIDE SEQUENCE</scope>
    <source>
        <strain evidence="6">G5G6</strain>
    </source>
</reference>
<dbReference type="GO" id="GO:0016787">
    <property type="term" value="F:hydrolase activity"/>
    <property type="evidence" value="ECO:0007669"/>
    <property type="project" value="UniProtKB-KW"/>
</dbReference>
<dbReference type="InterPro" id="IPR020476">
    <property type="entry name" value="Nudix_hydrolase"/>
</dbReference>
<dbReference type="Proteomes" id="UP000742786">
    <property type="component" value="Unassembled WGS sequence"/>
</dbReference>
<protein>
    <submittedName>
        <fullName evidence="6">ADP-ribose pyrophosphatase</fullName>
    </submittedName>
</protein>
<dbReference type="Gene3D" id="2.20.70.10">
    <property type="match status" value="1"/>
</dbReference>
<organism evidence="6 7">
    <name type="scientific">Georgfuchsia toluolica</name>
    <dbReference type="NCBI Taxonomy" id="424218"/>
    <lineage>
        <taxon>Bacteria</taxon>
        <taxon>Pseudomonadati</taxon>
        <taxon>Pseudomonadota</taxon>
        <taxon>Betaproteobacteria</taxon>
        <taxon>Nitrosomonadales</taxon>
        <taxon>Sterolibacteriaceae</taxon>
        <taxon>Georgfuchsia</taxon>
    </lineage>
</organism>
<dbReference type="InterPro" id="IPR020084">
    <property type="entry name" value="NUDIX_hydrolase_CS"/>
</dbReference>
<keyword evidence="3" id="KW-0460">Magnesium</keyword>
<evidence type="ECO:0000256" key="1">
    <source>
        <dbReference type="ARBA" id="ARBA00001946"/>
    </source>
</evidence>